<proteinExistence type="predicted"/>
<accession>M7BHI3</accession>
<gene>
    <name evidence="8" type="ORF">UY3_15182</name>
</gene>
<keyword evidence="4" id="KW-0862">Zinc</keyword>
<feature type="domain" description="C2H2-type" evidence="7">
    <location>
        <begin position="257"/>
        <end position="284"/>
    </location>
</feature>
<feature type="domain" description="C2H2-type" evidence="7">
    <location>
        <begin position="152"/>
        <end position="179"/>
    </location>
</feature>
<evidence type="ECO:0000256" key="5">
    <source>
        <dbReference type="PROSITE-ProRule" id="PRU00042"/>
    </source>
</evidence>
<feature type="domain" description="C2H2-type" evidence="7">
    <location>
        <begin position="309"/>
        <end position="336"/>
    </location>
</feature>
<dbReference type="InterPro" id="IPR050758">
    <property type="entry name" value="Znf_C2H2-type"/>
</dbReference>
<dbReference type="FunFam" id="3.30.160.60:FF:002343">
    <property type="entry name" value="Zinc finger protein 33A"/>
    <property type="match status" value="2"/>
</dbReference>
<reference evidence="9" key="1">
    <citation type="journal article" date="2013" name="Nat. Genet.">
        <title>The draft genomes of soft-shell turtle and green sea turtle yield insights into the development and evolution of the turtle-specific body plan.</title>
        <authorList>
            <person name="Wang Z."/>
            <person name="Pascual-Anaya J."/>
            <person name="Zadissa A."/>
            <person name="Li W."/>
            <person name="Niimura Y."/>
            <person name="Huang Z."/>
            <person name="Li C."/>
            <person name="White S."/>
            <person name="Xiong Z."/>
            <person name="Fang D."/>
            <person name="Wang B."/>
            <person name="Ming Y."/>
            <person name="Chen Y."/>
            <person name="Zheng Y."/>
            <person name="Kuraku S."/>
            <person name="Pignatelli M."/>
            <person name="Herrero J."/>
            <person name="Beal K."/>
            <person name="Nozawa M."/>
            <person name="Li Q."/>
            <person name="Wang J."/>
            <person name="Zhang H."/>
            <person name="Yu L."/>
            <person name="Shigenobu S."/>
            <person name="Wang J."/>
            <person name="Liu J."/>
            <person name="Flicek P."/>
            <person name="Searle S."/>
            <person name="Wang J."/>
            <person name="Kuratani S."/>
            <person name="Yin Y."/>
            <person name="Aken B."/>
            <person name="Zhang G."/>
            <person name="Irie N."/>
        </authorList>
    </citation>
    <scope>NUCLEOTIDE SEQUENCE [LARGE SCALE GENOMIC DNA]</scope>
</reference>
<dbReference type="AlphaFoldDB" id="M7BHI3"/>
<dbReference type="Proteomes" id="UP000031443">
    <property type="component" value="Unassembled WGS sequence"/>
</dbReference>
<dbReference type="SMART" id="SM00355">
    <property type="entry name" value="ZnF_C2H2"/>
    <property type="match status" value="4"/>
</dbReference>
<dbReference type="PANTHER" id="PTHR23234">
    <property type="entry name" value="ZNF44 PROTEIN"/>
    <property type="match status" value="1"/>
</dbReference>
<evidence type="ECO:0000256" key="6">
    <source>
        <dbReference type="SAM" id="MobiDB-lite"/>
    </source>
</evidence>
<protein>
    <recommendedName>
        <fullName evidence="7">C2H2-type domain-containing protein</fullName>
    </recommendedName>
</protein>
<feature type="region of interest" description="Disordered" evidence="6">
    <location>
        <begin position="97"/>
        <end position="153"/>
    </location>
</feature>
<evidence type="ECO:0000256" key="2">
    <source>
        <dbReference type="ARBA" id="ARBA00022737"/>
    </source>
</evidence>
<dbReference type="PROSITE" id="PS50157">
    <property type="entry name" value="ZINC_FINGER_C2H2_2"/>
    <property type="match status" value="5"/>
</dbReference>
<evidence type="ECO:0000313" key="8">
    <source>
        <dbReference type="EMBL" id="EMP27707.1"/>
    </source>
</evidence>
<dbReference type="eggNOG" id="KOG1721">
    <property type="taxonomic scope" value="Eukaryota"/>
</dbReference>
<keyword evidence="3 5" id="KW-0863">Zinc-finger</keyword>
<dbReference type="InterPro" id="IPR013087">
    <property type="entry name" value="Znf_C2H2_type"/>
</dbReference>
<dbReference type="SUPFAM" id="SSF57667">
    <property type="entry name" value="beta-beta-alpha zinc fingers"/>
    <property type="match status" value="4"/>
</dbReference>
<evidence type="ECO:0000256" key="1">
    <source>
        <dbReference type="ARBA" id="ARBA00022723"/>
    </source>
</evidence>
<feature type="domain" description="C2H2-type" evidence="7">
    <location>
        <begin position="208"/>
        <end position="235"/>
    </location>
</feature>
<dbReference type="GO" id="GO:0008270">
    <property type="term" value="F:zinc ion binding"/>
    <property type="evidence" value="ECO:0007669"/>
    <property type="project" value="UniProtKB-KW"/>
</dbReference>
<dbReference type="PROSITE" id="PS00028">
    <property type="entry name" value="ZINC_FINGER_C2H2_1"/>
    <property type="match status" value="1"/>
</dbReference>
<keyword evidence="2" id="KW-0677">Repeat</keyword>
<dbReference type="InterPro" id="IPR036236">
    <property type="entry name" value="Znf_C2H2_sf"/>
</dbReference>
<sequence length="358" mass="39789">MKENLEAVLSLGFQIPRPGVVSLMEQGGEACVQYPKDPAPETHFGGDGLLGPDQEADAIDRVAEQPREAPSLPSCDARVQWGWSSCSEFGPRGQPGLLGHWGAGSGAMHDGREDTSGLQPNQAEEQPRLRPRGQGSVAPQHRPGAEREARPLQRPHCVKSFAPRPRLAEHLRTHSGDRPFKCLDCGKTFGKHSAFVMPCRSHTGQRPYPCPACQQRFSHRSRLLAHQGTRTGEEPHACAQGGKSFVKRRTHTGEKPYRRTACERTFVLRSNLVPHLRARSGERPYRSAQGQKGFIRHQRTHTGHGERPYRCLKCGKGLHQPTNLATHQWTHLAERALPCSQPGWALLSPRESWEQCSL</sequence>
<dbReference type="Gene3D" id="3.30.160.60">
    <property type="entry name" value="Classic Zinc Finger"/>
    <property type="match status" value="5"/>
</dbReference>
<feature type="domain" description="C2H2-type" evidence="7">
    <location>
        <begin position="180"/>
        <end position="207"/>
    </location>
</feature>
<dbReference type="FunFam" id="3.30.160.60:FF:000446">
    <property type="entry name" value="Zinc finger protein"/>
    <property type="match status" value="1"/>
</dbReference>
<name>M7BHI3_CHEMY</name>
<evidence type="ECO:0000313" key="9">
    <source>
        <dbReference type="Proteomes" id="UP000031443"/>
    </source>
</evidence>
<evidence type="ECO:0000256" key="3">
    <source>
        <dbReference type="ARBA" id="ARBA00022771"/>
    </source>
</evidence>
<evidence type="ECO:0000256" key="4">
    <source>
        <dbReference type="ARBA" id="ARBA00022833"/>
    </source>
</evidence>
<feature type="region of interest" description="Disordered" evidence="6">
    <location>
        <begin position="227"/>
        <end position="252"/>
    </location>
</feature>
<keyword evidence="1" id="KW-0479">Metal-binding</keyword>
<organism evidence="8 9">
    <name type="scientific">Chelonia mydas</name>
    <name type="common">Green sea-turtle</name>
    <name type="synonym">Chelonia agassizi</name>
    <dbReference type="NCBI Taxonomy" id="8469"/>
    <lineage>
        <taxon>Eukaryota</taxon>
        <taxon>Metazoa</taxon>
        <taxon>Chordata</taxon>
        <taxon>Craniata</taxon>
        <taxon>Vertebrata</taxon>
        <taxon>Euteleostomi</taxon>
        <taxon>Archelosauria</taxon>
        <taxon>Testudinata</taxon>
        <taxon>Testudines</taxon>
        <taxon>Cryptodira</taxon>
        <taxon>Durocryptodira</taxon>
        <taxon>Americhelydia</taxon>
        <taxon>Chelonioidea</taxon>
        <taxon>Cheloniidae</taxon>
        <taxon>Chelonia</taxon>
    </lineage>
</organism>
<evidence type="ECO:0000259" key="7">
    <source>
        <dbReference type="PROSITE" id="PS50157"/>
    </source>
</evidence>
<dbReference type="PANTHER" id="PTHR23234:SF10">
    <property type="entry name" value="RIKEN CDNA 6720489N17 GENE-RELATED"/>
    <property type="match status" value="1"/>
</dbReference>
<keyword evidence="9" id="KW-1185">Reference proteome</keyword>
<dbReference type="EMBL" id="KB567893">
    <property type="protein sequence ID" value="EMP27707.1"/>
    <property type="molecule type" value="Genomic_DNA"/>
</dbReference>